<dbReference type="AlphaFoldDB" id="A0A2N9PCF5"/>
<accession>A0A2N9PCF5</accession>
<dbReference type="Proteomes" id="UP000238180">
    <property type="component" value="Unassembled WGS sequence"/>
</dbReference>
<sequence length="47" mass="5323">MKSFEKMQIVNPNAAGIDVGSRSHFVAIGQNENQIREFNVYQLLKIS</sequence>
<dbReference type="EMBL" id="OLKH01000114">
    <property type="protein sequence ID" value="SPE78015.1"/>
    <property type="molecule type" value="Genomic_DNA"/>
</dbReference>
<proteinExistence type="predicted"/>
<evidence type="ECO:0000313" key="1">
    <source>
        <dbReference type="EMBL" id="SPE78015.1"/>
    </source>
</evidence>
<evidence type="ECO:0000313" key="2">
    <source>
        <dbReference type="Proteomes" id="UP000238180"/>
    </source>
</evidence>
<name>A0A2N9PCF5_9FLAO</name>
<protein>
    <recommendedName>
        <fullName evidence="3">IS110 family transposase</fullName>
    </recommendedName>
</protein>
<gene>
    <name evidence="1" type="ORF">FLACOL_02029</name>
</gene>
<dbReference type="RefSeq" id="WP_164849044.1">
    <property type="nucleotide sequence ID" value="NZ_OLKH01000114.1"/>
</dbReference>
<evidence type="ECO:0008006" key="3">
    <source>
        <dbReference type="Google" id="ProtNLM"/>
    </source>
</evidence>
<organism evidence="1 2">
    <name type="scientific">Flavobacterium columnare</name>
    <dbReference type="NCBI Taxonomy" id="996"/>
    <lineage>
        <taxon>Bacteria</taxon>
        <taxon>Pseudomonadati</taxon>
        <taxon>Bacteroidota</taxon>
        <taxon>Flavobacteriia</taxon>
        <taxon>Flavobacteriales</taxon>
        <taxon>Flavobacteriaceae</taxon>
        <taxon>Flavobacterium</taxon>
    </lineage>
</organism>
<reference evidence="1 2" key="1">
    <citation type="submission" date="2018-02" db="EMBL/GenBank/DDBJ databases">
        <authorList>
            <person name="Cohen D.B."/>
            <person name="Kent A.D."/>
        </authorList>
    </citation>
    <scope>NUCLEOTIDE SEQUENCE [LARGE SCALE GENOMIC DNA]</scope>
    <source>
        <strain evidence="1">CIP109753</strain>
    </source>
</reference>